<keyword evidence="2" id="KW-1185">Reference proteome</keyword>
<protein>
    <recommendedName>
        <fullName evidence="3">Transcriptional regulator, AbiEi antitoxin, Type IV TA system</fullName>
    </recommendedName>
</protein>
<dbReference type="Proteomes" id="UP000520767">
    <property type="component" value="Unassembled WGS sequence"/>
</dbReference>
<proteinExistence type="predicted"/>
<dbReference type="EMBL" id="JACHJQ010000004">
    <property type="protein sequence ID" value="MBB4907411.1"/>
    <property type="molecule type" value="Genomic_DNA"/>
</dbReference>
<dbReference type="AlphaFoldDB" id="A0A7W7VEM4"/>
<name>A0A7W7VEM4_9PSEU</name>
<evidence type="ECO:0000313" key="1">
    <source>
        <dbReference type="EMBL" id="MBB4907411.1"/>
    </source>
</evidence>
<accession>A0A7W7VEM4</accession>
<sequence length="293" mass="31883">MHHICAPDNVTTIAELRVLGVTNHAITTRCRPSGPWQRVLPGVVLMSAARPTRRQRLRAAITYAGPLSVVSGVDAMRAHDVDVPLPPDVLVLAPATRRLACRSYLTVERTTRPPAPAVRAGLPYAPLARATLDAARRVADRDQLRVLLTSAIGQCTVDELRTELDAGSQRGTAAIRALLTPDLTDDADVVPEEVTLARRLLRDTALPAPRWRAPVHDETGMLLGIPDAWWPEVGLAWDVGPRARHHDPRVWSTAGLTLVRTDRQRLRDAPVAVTDELVRAFAAAAASVHRRAG</sequence>
<evidence type="ECO:0008006" key="3">
    <source>
        <dbReference type="Google" id="ProtNLM"/>
    </source>
</evidence>
<organism evidence="1 2">
    <name type="scientific">Actinophytocola algeriensis</name>
    <dbReference type="NCBI Taxonomy" id="1768010"/>
    <lineage>
        <taxon>Bacteria</taxon>
        <taxon>Bacillati</taxon>
        <taxon>Actinomycetota</taxon>
        <taxon>Actinomycetes</taxon>
        <taxon>Pseudonocardiales</taxon>
        <taxon>Pseudonocardiaceae</taxon>
    </lineage>
</organism>
<dbReference type="RefSeq" id="WP_184811613.1">
    <property type="nucleotide sequence ID" value="NZ_JACHJQ010000004.1"/>
</dbReference>
<evidence type="ECO:0000313" key="2">
    <source>
        <dbReference type="Proteomes" id="UP000520767"/>
    </source>
</evidence>
<comment type="caution">
    <text evidence="1">The sequence shown here is derived from an EMBL/GenBank/DDBJ whole genome shotgun (WGS) entry which is preliminary data.</text>
</comment>
<reference evidence="1 2" key="1">
    <citation type="submission" date="2020-08" db="EMBL/GenBank/DDBJ databases">
        <title>Genomic Encyclopedia of Type Strains, Phase III (KMG-III): the genomes of soil and plant-associated and newly described type strains.</title>
        <authorList>
            <person name="Whitman W."/>
        </authorList>
    </citation>
    <scope>NUCLEOTIDE SEQUENCE [LARGE SCALE GENOMIC DNA]</scope>
    <source>
        <strain evidence="1 2">CECT 8960</strain>
    </source>
</reference>
<gene>
    <name evidence="1" type="ORF">FHR82_003653</name>
</gene>